<keyword evidence="1" id="KW-0479">Metal-binding</keyword>
<sequence length="414" mass="47237">MNIENKLLDIERAIDQNWNKQPYISDLSLLTGISGIPIFYYMLYHYNNDPKYLNKIDEVLNAIFERLNEGEETIPKTYCLGLAGIAYMLNFLDRSENVKIDLAESLQVLDEILLDTIDYFLSYIDNIEKEFIMEQADFLHGVSGIAHYFLSRDKKETYSEKITALLEKLAEIVEWDYQRAIEVKDIEHITTDMHKTNIGLAHGHISFILLFSKYLELFSHNNRVKQALESSVKTVLLFKNEQADGFCLFPSIAVNKKTARYNIHLGWCYGDQSVSYGLYKAGLILNDENLITISKEIALSTLKRDSLKTALLNEDSCDAGFCHGTISVAYYHKKWYLITGDTRFLELYKKFTQFTLSLSNEEKGLAGYLKNAEAGDKKAALGLLDGIAGIGVFFIDSLLNESSSVKWDSVFLIE</sequence>
<dbReference type="RefSeq" id="WP_124800948.1">
    <property type="nucleotide sequence ID" value="NZ_CP034161.1"/>
</dbReference>
<keyword evidence="1" id="KW-0862">Zinc</keyword>
<feature type="binding site" evidence="1">
    <location>
        <position position="323"/>
    </location>
    <ligand>
        <name>Zn(2+)</name>
        <dbReference type="ChEBI" id="CHEBI:29105"/>
    </ligand>
</feature>
<dbReference type="GO" id="GO:0005886">
    <property type="term" value="C:plasma membrane"/>
    <property type="evidence" value="ECO:0007669"/>
    <property type="project" value="TreeGrafter"/>
</dbReference>
<dbReference type="Gene3D" id="1.50.10.20">
    <property type="match status" value="1"/>
</dbReference>
<feature type="binding site" evidence="1">
    <location>
        <position position="322"/>
    </location>
    <ligand>
        <name>Zn(2+)</name>
        <dbReference type="ChEBI" id="CHEBI:29105"/>
    </ligand>
</feature>
<dbReference type="AlphaFoldDB" id="A0A3G8XZB6"/>
<accession>A0A3G8XZB6</accession>
<organism evidence="2 3">
    <name type="scientific">Epilithonimonas vandammei</name>
    <dbReference type="NCBI Taxonomy" id="2487072"/>
    <lineage>
        <taxon>Bacteria</taxon>
        <taxon>Pseudomonadati</taxon>
        <taxon>Bacteroidota</taxon>
        <taxon>Flavobacteriia</taxon>
        <taxon>Flavobacteriales</taxon>
        <taxon>Weeksellaceae</taxon>
        <taxon>Chryseobacterium group</taxon>
        <taxon>Epilithonimonas</taxon>
    </lineage>
</organism>
<reference evidence="3" key="1">
    <citation type="submission" date="2018-11" db="EMBL/GenBank/DDBJ databases">
        <title>Proposal to divide the Flavobacteriaceae and reorganize its genera based on Amino Acid Identity values calculated from whole genome sequences.</title>
        <authorList>
            <person name="Nicholson A.C."/>
            <person name="Gulvik C.A."/>
            <person name="Whitney A.M."/>
            <person name="Humrighouse B.W."/>
            <person name="Bell M."/>
            <person name="Holmes B."/>
            <person name="Steigerwalt A.B."/>
            <person name="Villarma A."/>
            <person name="Sheth M."/>
            <person name="Batra D."/>
            <person name="Pryor J."/>
            <person name="Bernardet J.-F."/>
            <person name="Hugo C."/>
            <person name="Kampfer P."/>
            <person name="Newman J.D."/>
            <person name="McQuiston J.R."/>
        </authorList>
    </citation>
    <scope>NUCLEOTIDE SEQUENCE [LARGE SCALE GENOMIC DNA]</scope>
    <source>
        <strain evidence="3">F5649</strain>
    </source>
</reference>
<keyword evidence="3" id="KW-1185">Reference proteome</keyword>
<dbReference type="PANTHER" id="PTHR12736:SF7">
    <property type="entry name" value="LANC-LIKE PROTEIN 3"/>
    <property type="match status" value="1"/>
</dbReference>
<dbReference type="Pfam" id="PF05147">
    <property type="entry name" value="LANC_like"/>
    <property type="match status" value="1"/>
</dbReference>
<gene>
    <name evidence="2" type="ORF">EIB74_00920</name>
</gene>
<dbReference type="OrthoDB" id="6313827at2"/>
<name>A0A3G8XZB6_9FLAO</name>
<dbReference type="Proteomes" id="UP000281810">
    <property type="component" value="Chromosome"/>
</dbReference>
<evidence type="ECO:0008006" key="4">
    <source>
        <dbReference type="Google" id="ProtNLM"/>
    </source>
</evidence>
<evidence type="ECO:0000256" key="1">
    <source>
        <dbReference type="PIRSR" id="PIRSR607822-1"/>
    </source>
</evidence>
<feature type="binding site" evidence="1">
    <location>
        <position position="268"/>
    </location>
    <ligand>
        <name>Zn(2+)</name>
        <dbReference type="ChEBI" id="CHEBI:29105"/>
    </ligand>
</feature>
<dbReference type="EMBL" id="CP034161">
    <property type="protein sequence ID" value="AZI38612.1"/>
    <property type="molecule type" value="Genomic_DNA"/>
</dbReference>
<dbReference type="GO" id="GO:0031179">
    <property type="term" value="P:peptide modification"/>
    <property type="evidence" value="ECO:0007669"/>
    <property type="project" value="InterPro"/>
</dbReference>
<dbReference type="InterPro" id="IPR007822">
    <property type="entry name" value="LANC-like"/>
</dbReference>
<dbReference type="PRINTS" id="PR01955">
    <property type="entry name" value="LANCFRANKIA"/>
</dbReference>
<dbReference type="SUPFAM" id="SSF158745">
    <property type="entry name" value="LanC-like"/>
    <property type="match status" value="1"/>
</dbReference>
<dbReference type="PRINTS" id="PR01950">
    <property type="entry name" value="LANCSUPER"/>
</dbReference>
<protein>
    <recommendedName>
        <fullName evidence="4">Lanthionine synthetase</fullName>
    </recommendedName>
</protein>
<dbReference type="PANTHER" id="PTHR12736">
    <property type="entry name" value="LANC-LIKE PROTEIN"/>
    <property type="match status" value="1"/>
</dbReference>
<dbReference type="GO" id="GO:0046872">
    <property type="term" value="F:metal ion binding"/>
    <property type="evidence" value="ECO:0007669"/>
    <property type="project" value="UniProtKB-KW"/>
</dbReference>
<dbReference type="SMART" id="SM01260">
    <property type="entry name" value="LANC_like"/>
    <property type="match status" value="1"/>
</dbReference>
<evidence type="ECO:0000313" key="2">
    <source>
        <dbReference type="EMBL" id="AZI38612.1"/>
    </source>
</evidence>
<proteinExistence type="predicted"/>
<evidence type="ECO:0000313" key="3">
    <source>
        <dbReference type="Proteomes" id="UP000281810"/>
    </source>
</evidence>